<name>A0A450TFU7_9GAMM</name>
<dbReference type="EMBL" id="CAADEX010000160">
    <property type="protein sequence ID" value="VFJ66069.1"/>
    <property type="molecule type" value="Genomic_DNA"/>
</dbReference>
<gene>
    <name evidence="1" type="ORF">BECKDK2373B_GA0170837_11601</name>
</gene>
<organism evidence="1">
    <name type="scientific">Candidatus Kentrum sp. DK</name>
    <dbReference type="NCBI Taxonomy" id="2126562"/>
    <lineage>
        <taxon>Bacteria</taxon>
        <taxon>Pseudomonadati</taxon>
        <taxon>Pseudomonadota</taxon>
        <taxon>Gammaproteobacteria</taxon>
        <taxon>Candidatus Kentrum</taxon>
    </lineage>
</organism>
<accession>A0A450TFU7</accession>
<reference evidence="1" key="1">
    <citation type="submission" date="2019-02" db="EMBL/GenBank/DDBJ databases">
        <authorList>
            <person name="Gruber-Vodicka R. H."/>
            <person name="Seah K. B. B."/>
        </authorList>
    </citation>
    <scope>NUCLEOTIDE SEQUENCE</scope>
    <source>
        <strain evidence="1">BECK_DK47</strain>
    </source>
</reference>
<proteinExistence type="predicted"/>
<protein>
    <submittedName>
        <fullName evidence="1">Uncharacterized protein</fullName>
    </submittedName>
</protein>
<sequence>MRDEIIEAVWQAKESIASHAPGDFKKLAEYIKKETAEIEQKGPTINLREKNIANIRSFPSALG</sequence>
<dbReference type="AlphaFoldDB" id="A0A450TFU7"/>
<evidence type="ECO:0000313" key="1">
    <source>
        <dbReference type="EMBL" id="VFJ66069.1"/>
    </source>
</evidence>